<protein>
    <submittedName>
        <fullName evidence="1">Uncharacterized protein</fullName>
    </submittedName>
</protein>
<organism evidence="1 2">
    <name type="scientific">Aquilegia coerulea</name>
    <name type="common">Rocky mountain columbine</name>
    <dbReference type="NCBI Taxonomy" id="218851"/>
    <lineage>
        <taxon>Eukaryota</taxon>
        <taxon>Viridiplantae</taxon>
        <taxon>Streptophyta</taxon>
        <taxon>Embryophyta</taxon>
        <taxon>Tracheophyta</taxon>
        <taxon>Spermatophyta</taxon>
        <taxon>Magnoliopsida</taxon>
        <taxon>Ranunculales</taxon>
        <taxon>Ranunculaceae</taxon>
        <taxon>Thalictroideae</taxon>
        <taxon>Aquilegia</taxon>
    </lineage>
</organism>
<dbReference type="OrthoDB" id="426136at2759"/>
<reference evidence="1 2" key="1">
    <citation type="submission" date="2017-09" db="EMBL/GenBank/DDBJ databases">
        <title>WGS assembly of Aquilegia coerulea Goldsmith.</title>
        <authorList>
            <person name="Hodges S."/>
            <person name="Kramer E."/>
            <person name="Nordborg M."/>
            <person name="Tomkins J."/>
            <person name="Borevitz J."/>
            <person name="Derieg N."/>
            <person name="Yan J."/>
            <person name="Mihaltcheva S."/>
            <person name="Hayes R.D."/>
            <person name="Rokhsar D."/>
        </authorList>
    </citation>
    <scope>NUCLEOTIDE SEQUENCE [LARGE SCALE GENOMIC DNA]</scope>
    <source>
        <strain evidence="2">cv. Goldsmith</strain>
    </source>
</reference>
<evidence type="ECO:0000313" key="1">
    <source>
        <dbReference type="EMBL" id="PIA54943.1"/>
    </source>
</evidence>
<gene>
    <name evidence="1" type="ORF">AQUCO_00901092v1</name>
</gene>
<keyword evidence="2" id="KW-1185">Reference proteome</keyword>
<proteinExistence type="predicted"/>
<dbReference type="EMBL" id="KZ305026">
    <property type="protein sequence ID" value="PIA54943.1"/>
    <property type="molecule type" value="Genomic_DNA"/>
</dbReference>
<accession>A0A2G5EGR7</accession>
<evidence type="ECO:0000313" key="2">
    <source>
        <dbReference type="Proteomes" id="UP000230069"/>
    </source>
</evidence>
<sequence>MFPSFSFSHCYIVSLDPDPYIPVYQTSLKIGVAHLHQMKNNSCSAKVGTMNTIQRSNYFRWKDPPTMLY</sequence>
<name>A0A2G5EGR7_AQUCA</name>
<dbReference type="InParanoid" id="A0A2G5EGR7"/>
<dbReference type="Proteomes" id="UP000230069">
    <property type="component" value="Unassembled WGS sequence"/>
</dbReference>
<dbReference type="AlphaFoldDB" id="A0A2G5EGR7"/>